<dbReference type="EC" id="5.1.3.2" evidence="2"/>
<protein>
    <submittedName>
        <fullName evidence="2">UDP-glucose 4-epimerase</fullName>
        <ecNumber evidence="2">5.1.3.2</ecNumber>
    </submittedName>
</protein>
<evidence type="ECO:0000313" key="2">
    <source>
        <dbReference type="EMBL" id="CAA9551520.1"/>
    </source>
</evidence>
<sequence>WQRRGARSSTTWRPRSRCRARSPTPARPTTSTPAAPSTCCSPPATLVASGSSRPRPAPTTATARNCRSTRRCCRGRSPPTPPRSSPASTSVPFSPTPTAWRRRPCATSTSTSRAARTRPPPTPPRSPPSSALCWPGGDPSSSATATRPATSPTSGTWWPPTSGLR</sequence>
<feature type="compositionally biased region" description="Low complexity" evidence="1">
    <location>
        <begin position="21"/>
        <end position="45"/>
    </location>
</feature>
<gene>
    <name evidence="2" type="ORF">AVDCRST_MAG59-1801</name>
</gene>
<dbReference type="AlphaFoldDB" id="A0A6J4UJR9"/>
<organism evidence="2">
    <name type="scientific">uncultured Thermomicrobiales bacterium</name>
    <dbReference type="NCBI Taxonomy" id="1645740"/>
    <lineage>
        <taxon>Bacteria</taxon>
        <taxon>Pseudomonadati</taxon>
        <taxon>Thermomicrobiota</taxon>
        <taxon>Thermomicrobia</taxon>
        <taxon>Thermomicrobiales</taxon>
        <taxon>environmental samples</taxon>
    </lineage>
</organism>
<reference evidence="2" key="1">
    <citation type="submission" date="2020-02" db="EMBL/GenBank/DDBJ databases">
        <authorList>
            <person name="Meier V. D."/>
        </authorList>
    </citation>
    <scope>NUCLEOTIDE SEQUENCE</scope>
    <source>
        <strain evidence="2">AVDCRST_MAG59</strain>
    </source>
</reference>
<dbReference type="GO" id="GO:0003978">
    <property type="term" value="F:UDP-glucose 4-epimerase activity"/>
    <property type="evidence" value="ECO:0007669"/>
    <property type="project" value="UniProtKB-EC"/>
</dbReference>
<accession>A0A6J4UJR9</accession>
<feature type="region of interest" description="Disordered" evidence="1">
    <location>
        <begin position="1"/>
        <end position="165"/>
    </location>
</feature>
<dbReference type="EMBL" id="CADCWF010000112">
    <property type="protein sequence ID" value="CAA9551520.1"/>
    <property type="molecule type" value="Genomic_DNA"/>
</dbReference>
<feature type="non-terminal residue" evidence="2">
    <location>
        <position position="165"/>
    </location>
</feature>
<keyword evidence="2" id="KW-0413">Isomerase</keyword>
<name>A0A6J4UJR9_9BACT</name>
<feature type="non-terminal residue" evidence="2">
    <location>
        <position position="1"/>
    </location>
</feature>
<feature type="compositionally biased region" description="Low complexity" evidence="1">
    <location>
        <begin position="105"/>
        <end position="114"/>
    </location>
</feature>
<feature type="compositionally biased region" description="Low complexity" evidence="1">
    <location>
        <begin position="139"/>
        <end position="165"/>
    </location>
</feature>
<evidence type="ECO:0000256" key="1">
    <source>
        <dbReference type="SAM" id="MobiDB-lite"/>
    </source>
</evidence>
<proteinExistence type="predicted"/>
<feature type="compositionally biased region" description="Pro residues" evidence="1">
    <location>
        <begin position="118"/>
        <end position="127"/>
    </location>
</feature>